<evidence type="ECO:0000313" key="2">
    <source>
        <dbReference type="EMBL" id="MFC5627744.1"/>
    </source>
</evidence>
<evidence type="ECO:0000313" key="3">
    <source>
        <dbReference type="Proteomes" id="UP001596143"/>
    </source>
</evidence>
<gene>
    <name evidence="2" type="ORF">ACFPTR_02400</name>
</gene>
<proteinExistence type="predicted"/>
<feature type="domain" description="Lantibiotic dehydratase N-terminal" evidence="1">
    <location>
        <begin position="21"/>
        <end position="229"/>
    </location>
</feature>
<comment type="caution">
    <text evidence="2">The sequence shown here is derived from an EMBL/GenBank/DDBJ whole genome shotgun (WGS) entry which is preliminary data.</text>
</comment>
<dbReference type="Proteomes" id="UP001596143">
    <property type="component" value="Unassembled WGS sequence"/>
</dbReference>
<sequence length="318" mass="37566">MQSSSWSYFLQPLNDEDFVINKISDGNGKFMGRFMRGLFEQTGVDISKNTKDYINQTRLSDSIIAELNGVFGFNANVHPPISDYEVEYPGVKSDRKNLIKLEDIFIRKNSTEDKIELYSKSHNKKVKLLYLQFFNINLVPPLFRFLLFFTELCSPDISINESYFNSHKRQDILQFPRIKIGNIIIKRRQWWIDKSTFLDQINVDNQFDRFVSLRRWLSANSIPKQFYLKPNLTLQLENMDNNTHYQDGMRKPQYIDMDSFHMCQIFFNQINMLKKGFIIEEALPNDNQVKLDVNGQKHVIEILLETYNPEWRSNNGLA</sequence>
<dbReference type="InterPro" id="IPR006827">
    <property type="entry name" value="Lant_deHydtase_N"/>
</dbReference>
<dbReference type="Pfam" id="PF04738">
    <property type="entry name" value="Lant_dehydr_N"/>
    <property type="match status" value="1"/>
</dbReference>
<reference evidence="3" key="1">
    <citation type="journal article" date="2019" name="Int. J. Syst. Evol. Microbiol.">
        <title>The Global Catalogue of Microorganisms (GCM) 10K type strain sequencing project: providing services to taxonomists for standard genome sequencing and annotation.</title>
        <authorList>
            <consortium name="The Broad Institute Genomics Platform"/>
            <consortium name="The Broad Institute Genome Sequencing Center for Infectious Disease"/>
            <person name="Wu L."/>
            <person name="Ma J."/>
        </authorList>
    </citation>
    <scope>NUCLEOTIDE SEQUENCE [LARGE SCALE GENOMIC DNA]</scope>
    <source>
        <strain evidence="3">CGMCC 1.15790</strain>
    </source>
</reference>
<dbReference type="EMBL" id="JBHSPF010000013">
    <property type="protein sequence ID" value="MFC5627744.1"/>
    <property type="molecule type" value="Genomic_DNA"/>
</dbReference>
<dbReference type="RefSeq" id="WP_270898093.1">
    <property type="nucleotide sequence ID" value="NZ_JBHSPF010000013.1"/>
</dbReference>
<keyword evidence="3" id="KW-1185">Reference proteome</keyword>
<name>A0ABW0U663_9BACI</name>
<organism evidence="2 3">
    <name type="scientific">Aliibacillus thermotolerans</name>
    <dbReference type="NCBI Taxonomy" id="1834418"/>
    <lineage>
        <taxon>Bacteria</taxon>
        <taxon>Bacillati</taxon>
        <taxon>Bacillota</taxon>
        <taxon>Bacilli</taxon>
        <taxon>Bacillales</taxon>
        <taxon>Bacillaceae</taxon>
        <taxon>Aliibacillus</taxon>
    </lineage>
</organism>
<evidence type="ECO:0000259" key="1">
    <source>
        <dbReference type="Pfam" id="PF04738"/>
    </source>
</evidence>
<accession>A0ABW0U663</accession>
<protein>
    <submittedName>
        <fullName evidence="2">Lantibiotic dehydratase</fullName>
    </submittedName>
</protein>